<dbReference type="Proteomes" id="UP000063387">
    <property type="component" value="Chromosome"/>
</dbReference>
<evidence type="ECO:0000313" key="3">
    <source>
        <dbReference type="Proteomes" id="UP000063387"/>
    </source>
</evidence>
<reference evidence="2 3" key="2">
    <citation type="submission" date="2016-02" db="EMBL/GenBank/DDBJ databases">
        <authorList>
            <person name="Wen L."/>
            <person name="He K."/>
            <person name="Yang H."/>
        </authorList>
    </citation>
    <scope>NUCLEOTIDE SEQUENCE [LARGE SCALE GENOMIC DNA]</scope>
    <source>
        <strain evidence="2 3">AGD 8-3</strain>
    </source>
</reference>
<gene>
    <name evidence="2" type="ORF">LOKO_03207</name>
</gene>
<organism evidence="2 3">
    <name type="scientific">Halomonas chromatireducens</name>
    <dbReference type="NCBI Taxonomy" id="507626"/>
    <lineage>
        <taxon>Bacteria</taxon>
        <taxon>Pseudomonadati</taxon>
        <taxon>Pseudomonadota</taxon>
        <taxon>Gammaproteobacteria</taxon>
        <taxon>Oceanospirillales</taxon>
        <taxon>Halomonadaceae</taxon>
        <taxon>Halomonas</taxon>
    </lineage>
</organism>
<dbReference type="OrthoDB" id="9905344at2"/>
<proteinExistence type="predicted"/>
<protein>
    <submittedName>
        <fullName evidence="2">Uncharacterized protein</fullName>
    </submittedName>
</protein>
<dbReference type="RefSeq" id="WP_066451529.1">
    <property type="nucleotide sequence ID" value="NZ_CP014226.1"/>
</dbReference>
<dbReference type="EMBL" id="CP014226">
    <property type="protein sequence ID" value="AMD02253.1"/>
    <property type="molecule type" value="Genomic_DNA"/>
</dbReference>
<evidence type="ECO:0000313" key="2">
    <source>
        <dbReference type="EMBL" id="AMD02253.1"/>
    </source>
</evidence>
<accession>A0A125R0L4</accession>
<evidence type="ECO:0000256" key="1">
    <source>
        <dbReference type="SAM" id="MobiDB-lite"/>
    </source>
</evidence>
<dbReference type="PATRIC" id="fig|507626.3.peg.3202"/>
<sequence>MNNLSRASELSPHGPLQHDNLEQRLVQAKLVLDDLERNASSKDMGALSAARVEFALAARALADELIAQGKQGRERGE</sequence>
<name>A0A125R0L4_9GAMM</name>
<dbReference type="KEGG" id="hco:LOKO_03207"/>
<feature type="region of interest" description="Disordered" evidence="1">
    <location>
        <begin position="1"/>
        <end position="20"/>
    </location>
</feature>
<reference evidence="2 3" key="1">
    <citation type="journal article" date="2016" name="Genome Announc.">
        <title>Draft Genome Sequence of 'Halomonas chromatireducens' Strain AGD 8-3, a Haloalkaliphilic Chromate- and Selenite-Reducing Gammaproteobacterium.</title>
        <authorList>
            <person name="Sharko F.S."/>
            <person name="Shapovalova A.A."/>
            <person name="Tsygankova S.V."/>
            <person name="Komova A.V."/>
            <person name="Boulygina E.S."/>
            <person name="Teslyuk A.B."/>
            <person name="Gotovtsev P.M."/>
            <person name="Namsaraev Z.B."/>
            <person name="Khijniak T.V."/>
            <person name="Nedoluzhko A.V."/>
            <person name="Vasilov R.G."/>
        </authorList>
    </citation>
    <scope>NUCLEOTIDE SEQUENCE [LARGE SCALE GENOMIC DNA]</scope>
    <source>
        <strain evidence="2 3">AGD 8-3</strain>
    </source>
</reference>
<dbReference type="AlphaFoldDB" id="A0A125R0L4"/>
<keyword evidence="3" id="KW-1185">Reference proteome</keyword>